<evidence type="ECO:0000313" key="1">
    <source>
        <dbReference type="EMBL" id="MDP0588176.1"/>
    </source>
</evidence>
<protein>
    <submittedName>
        <fullName evidence="1">Uncharacterized protein</fullName>
    </submittedName>
</protein>
<sequence>MNKKRKQNSADLKDKVALISVNIGHGIPPSDGVLSNFLYLDK</sequence>
<gene>
    <name evidence="1" type="ORF">QS748_02800</name>
</gene>
<evidence type="ECO:0000313" key="2">
    <source>
        <dbReference type="Proteomes" id="UP001178148"/>
    </source>
</evidence>
<organism evidence="1 2">
    <name type="scientific">Candidatus Endonucleibacter bathymodioli</name>
    <dbReference type="NCBI Taxonomy" id="539814"/>
    <lineage>
        <taxon>Bacteria</taxon>
        <taxon>Pseudomonadati</taxon>
        <taxon>Pseudomonadota</taxon>
        <taxon>Gammaproteobacteria</taxon>
        <taxon>Oceanospirillales</taxon>
        <taxon>Endozoicomonadaceae</taxon>
        <taxon>Candidatus Endonucleibacter</taxon>
    </lineage>
</organism>
<name>A0AA90NZJ5_9GAMM</name>
<dbReference type="AlphaFoldDB" id="A0AA90NZJ5"/>
<proteinExistence type="predicted"/>
<reference evidence="1 2" key="1">
    <citation type="journal article" date="2023" name="bioRxiv">
        <title>An intranuclear bacterial parasite of deep-sea mussels expresses apoptosis inhibitors acquired from its host.</title>
        <authorList>
            <person name="Gonzalez Porras M.A."/>
            <person name="Assie A."/>
            <person name="Tietjen M."/>
            <person name="Violette M."/>
            <person name="Kleiner M."/>
            <person name="Gruber-Vodicka H."/>
            <person name="Dubilier N."/>
            <person name="Leisch N."/>
        </authorList>
    </citation>
    <scope>NUCLEOTIDE SEQUENCE [LARGE SCALE GENOMIC DNA]</scope>
    <source>
        <strain evidence="1">IAP13</strain>
    </source>
</reference>
<dbReference type="EMBL" id="JASXSV010000003">
    <property type="protein sequence ID" value="MDP0588176.1"/>
    <property type="molecule type" value="Genomic_DNA"/>
</dbReference>
<dbReference type="Proteomes" id="UP001178148">
    <property type="component" value="Unassembled WGS sequence"/>
</dbReference>
<comment type="caution">
    <text evidence="1">The sequence shown here is derived from an EMBL/GenBank/DDBJ whole genome shotgun (WGS) entry which is preliminary data.</text>
</comment>
<keyword evidence="2" id="KW-1185">Reference proteome</keyword>
<accession>A0AA90NZJ5</accession>